<name>A0A0F9KA06_9ZZZZ</name>
<reference evidence="1" key="1">
    <citation type="journal article" date="2015" name="Nature">
        <title>Complex archaea that bridge the gap between prokaryotes and eukaryotes.</title>
        <authorList>
            <person name="Spang A."/>
            <person name="Saw J.H."/>
            <person name="Jorgensen S.L."/>
            <person name="Zaremba-Niedzwiedzka K."/>
            <person name="Martijn J."/>
            <person name="Lind A.E."/>
            <person name="van Eijk R."/>
            <person name="Schleper C."/>
            <person name="Guy L."/>
            <person name="Ettema T.J."/>
        </authorList>
    </citation>
    <scope>NUCLEOTIDE SEQUENCE</scope>
</reference>
<dbReference type="EMBL" id="LAZR01014109">
    <property type="protein sequence ID" value="KKM18923.1"/>
    <property type="molecule type" value="Genomic_DNA"/>
</dbReference>
<dbReference type="Gene3D" id="1.10.780.10">
    <property type="entry name" value="Hydroxylamine Oxidoreductase, Chain A, domain 1"/>
    <property type="match status" value="1"/>
</dbReference>
<dbReference type="AlphaFoldDB" id="A0A0F9KA06"/>
<dbReference type="SUPFAM" id="SSF48695">
    <property type="entry name" value="Multiheme cytochromes"/>
    <property type="match status" value="1"/>
</dbReference>
<proteinExistence type="predicted"/>
<comment type="caution">
    <text evidence="1">The sequence shown here is derived from an EMBL/GenBank/DDBJ whole genome shotgun (WGS) entry which is preliminary data.</text>
</comment>
<evidence type="ECO:0000313" key="1">
    <source>
        <dbReference type="EMBL" id="KKM18923.1"/>
    </source>
</evidence>
<dbReference type="Gene3D" id="1.20.850.10">
    <property type="entry name" value="Hydroxylamine Oxidoreductase, Chain A, domain 2"/>
    <property type="match status" value="1"/>
</dbReference>
<protein>
    <submittedName>
        <fullName evidence="1">Uncharacterized protein</fullName>
    </submittedName>
</protein>
<accession>A0A0F9KA06</accession>
<dbReference type="InterPro" id="IPR036280">
    <property type="entry name" value="Multihaem_cyt_sf"/>
</dbReference>
<gene>
    <name evidence="1" type="ORF">LCGC14_1660830</name>
</gene>
<sequence>MRTYKNVIIAGSLLIIFICVQPCTYATDKVLAFQEEMAKLMGQKAGPDNSGDVYHMGGLTGYYTGPKELFPGKGKYGELFNFLPLIRWYDPDYYYNSDEFHPGSDVEGWYKGNQCILCHEVENPGIVAQWRRSKHASPGEGKEVVGCEKCHGSDHLHLIMPSYNICGECHPEQLKGHRSGGQGGHAHAYSLDLCEQGCQIEKPAEEVAGCLTCHAIVENRCDGCHSRHHFSAAEARKTHSCAVCHSGPEQYEHEMYMQSYHGQIYQSEMHEWDWTQPLNAKNYKVPTCAYCHMNNGNHNVMNVSTVYTYMGTSLVDRGAPRYKEIRERWVTICKGCHSQRFARDHLSAMDESVKLSFTKYREAMALVVDLYKEELLDPMPADLAPDWTGGHSFSLLPGGAVRKYNISEIERLTYELLVDITDAIYKAKAHNAVYSPIYGYWEWAQDRWLVKIKAEASRLRRFAEIEKKLGIKHTAYDFWKHGEYTDLYLGWKRK</sequence>
<dbReference type="Pfam" id="PF13447">
    <property type="entry name" value="Multi-haem_cyto"/>
    <property type="match status" value="1"/>
</dbReference>
<organism evidence="1">
    <name type="scientific">marine sediment metagenome</name>
    <dbReference type="NCBI Taxonomy" id="412755"/>
    <lineage>
        <taxon>unclassified sequences</taxon>
        <taxon>metagenomes</taxon>
        <taxon>ecological metagenomes</taxon>
    </lineage>
</organism>